<comment type="caution">
    <text evidence="1">The sequence shown here is derived from an EMBL/GenBank/DDBJ whole genome shotgun (WGS) entry which is preliminary data.</text>
</comment>
<dbReference type="STRING" id="1459.AF332_25400"/>
<evidence type="ECO:0008006" key="3">
    <source>
        <dbReference type="Google" id="ProtNLM"/>
    </source>
</evidence>
<evidence type="ECO:0000313" key="1">
    <source>
        <dbReference type="EMBL" id="KON89820.1"/>
    </source>
</evidence>
<name>A0A0M0GIR6_SPOGL</name>
<dbReference type="Proteomes" id="UP000037109">
    <property type="component" value="Unassembled WGS sequence"/>
</dbReference>
<dbReference type="PATRIC" id="fig|1459.3.peg.5578"/>
<accession>A0A0M0GIR6</accession>
<dbReference type="OrthoDB" id="2691759at2"/>
<proteinExistence type="predicted"/>
<dbReference type="EMBL" id="LGUF01000007">
    <property type="protein sequence ID" value="KON89820.1"/>
    <property type="molecule type" value="Genomic_DNA"/>
</dbReference>
<dbReference type="AlphaFoldDB" id="A0A0M0GIR6"/>
<evidence type="ECO:0000313" key="2">
    <source>
        <dbReference type="Proteomes" id="UP000037109"/>
    </source>
</evidence>
<reference evidence="2" key="1">
    <citation type="submission" date="2015-07" db="EMBL/GenBank/DDBJ databases">
        <title>Fjat-10036 dsm4.</title>
        <authorList>
            <person name="Liu B."/>
            <person name="Wang J."/>
            <person name="Zhu Y."/>
            <person name="Liu G."/>
            <person name="Chen Q."/>
            <person name="Chen Z."/>
            <person name="Lan J."/>
            <person name="Che J."/>
            <person name="Ge C."/>
            <person name="Shi H."/>
            <person name="Pan Z."/>
            <person name="Liu X."/>
        </authorList>
    </citation>
    <scope>NUCLEOTIDE SEQUENCE [LARGE SCALE GENOMIC DNA]</scope>
    <source>
        <strain evidence="2">DSM 4</strain>
    </source>
</reference>
<gene>
    <name evidence="1" type="ORF">AF332_25400</name>
</gene>
<sequence length="107" mass="12992">MFQWKQIFLIMEVHVRIIASQPFIIVSRSIDWNQQKYIEKELYLHLFEDHILSPTEKFLIDEVWDMSYRSSNCEIGFLYLHTNRGCLTFQVKSEPSQFINLYKDLKK</sequence>
<organism evidence="1 2">
    <name type="scientific">Sporosarcina globispora</name>
    <name type="common">Bacillus globisporus</name>
    <dbReference type="NCBI Taxonomy" id="1459"/>
    <lineage>
        <taxon>Bacteria</taxon>
        <taxon>Bacillati</taxon>
        <taxon>Bacillota</taxon>
        <taxon>Bacilli</taxon>
        <taxon>Bacillales</taxon>
        <taxon>Caryophanaceae</taxon>
        <taxon>Sporosarcina</taxon>
    </lineage>
</organism>
<protein>
    <recommendedName>
        <fullName evidence="3">YokE-like PH domain-containing protein</fullName>
    </recommendedName>
</protein>
<keyword evidence="2" id="KW-1185">Reference proteome</keyword>